<evidence type="ECO:0000256" key="2">
    <source>
        <dbReference type="SAM" id="MobiDB-lite"/>
    </source>
</evidence>
<dbReference type="GO" id="GO:0005737">
    <property type="term" value="C:cytoplasm"/>
    <property type="evidence" value="ECO:0007669"/>
    <property type="project" value="TreeGrafter"/>
</dbReference>
<dbReference type="PANTHER" id="PTHR15215:SF2">
    <property type="entry name" value="PROTEIN THEMIS2"/>
    <property type="match status" value="1"/>
</dbReference>
<dbReference type="GO" id="GO:0005634">
    <property type="term" value="C:nucleus"/>
    <property type="evidence" value="ECO:0007669"/>
    <property type="project" value="TreeGrafter"/>
</dbReference>
<evidence type="ECO:0000259" key="3">
    <source>
        <dbReference type="Pfam" id="PF12736"/>
    </source>
</evidence>
<dbReference type="PANTHER" id="PTHR15215">
    <property type="entry name" value="CABIT DOMAIN-CONTAINING PROTEIN"/>
    <property type="match status" value="1"/>
</dbReference>
<dbReference type="InterPro" id="IPR039671">
    <property type="entry name" value="THEMIS"/>
</dbReference>
<sequence length="510" mass="57131">MEPVPLQDFVCALDPATLPRVLRVCSGVYFQGSIYEISGNECCLSTGDLMKVTQLRLQKVVCENPGSGQTIELDPNFKGHFSPLTGPQSYGTLEELVSAVVQSSKQLPIWFMSTCRIDTRMRVVPEEQPLMLEAVEMYLGTCSARCVLSMGTQVVVLHLPLSMKGPFWELQTGAPRTLLQALQDPALKGLLLTCPTLPWRSLILRPHYEIQAIMQMRRTIVSIPSTLEVDVEDVTASSEHIHFIQPLLLSEVLARGGPFPLNTQILERLSDQAGEEECEEEAEDQEQIVLPLYFSGSFVEEMSDTRRYNLADLTAQFSLPCEVKVVTKDSSHPADPLPLFPGLRLEEKITEPFLLVSLDSEPGMYFEIPPRWLDLTVVEEEHPYRPAGSLPAATVEELTDAFYYHLRKLPASESQGPPPRPPKRQNLSEQKKRSGLEGNIKSSLVSELQQRPLLPKLKMTTLAKATEDRSNTYSKIPPRTGLKPTKCSTLDPDGDEHDYEEVVERFQKTL</sequence>
<proteinExistence type="inferred from homology"/>
<comment type="caution">
    <text evidence="4">The sequence shown here is derived from an EMBL/GenBank/DDBJ whole genome shotgun (WGS) entry which is preliminary data.</text>
</comment>
<gene>
    <name evidence="4" type="ORF">HJG60_018856</name>
</gene>
<protein>
    <submittedName>
        <fullName evidence="4">Thymocyte selection associated family member 2</fullName>
    </submittedName>
</protein>
<name>A0A834AM01_9CHIR</name>
<dbReference type="InterPro" id="IPR025946">
    <property type="entry name" value="CABIT_dom"/>
</dbReference>
<dbReference type="EMBL" id="JABVXQ010000005">
    <property type="protein sequence ID" value="KAF6111860.1"/>
    <property type="molecule type" value="Genomic_DNA"/>
</dbReference>
<feature type="region of interest" description="Disordered" evidence="2">
    <location>
        <begin position="465"/>
        <end position="497"/>
    </location>
</feature>
<dbReference type="Pfam" id="PF12736">
    <property type="entry name" value="CABIT"/>
    <property type="match status" value="2"/>
</dbReference>
<feature type="domain" description="CABIT" evidence="3">
    <location>
        <begin position="18"/>
        <end position="236"/>
    </location>
</feature>
<evidence type="ECO:0000313" key="4">
    <source>
        <dbReference type="EMBL" id="KAF6111860.1"/>
    </source>
</evidence>
<dbReference type="GO" id="GO:0050852">
    <property type="term" value="P:T cell receptor signaling pathway"/>
    <property type="evidence" value="ECO:0007669"/>
    <property type="project" value="TreeGrafter"/>
</dbReference>
<dbReference type="AlphaFoldDB" id="A0A834AM01"/>
<accession>A0A834AM01</accession>
<feature type="domain" description="CABIT" evidence="3">
    <location>
        <begin position="277"/>
        <end position="381"/>
    </location>
</feature>
<evidence type="ECO:0000313" key="5">
    <source>
        <dbReference type="Proteomes" id="UP000664940"/>
    </source>
</evidence>
<feature type="region of interest" description="Disordered" evidence="2">
    <location>
        <begin position="409"/>
        <end position="438"/>
    </location>
</feature>
<reference evidence="4 5" key="1">
    <citation type="journal article" date="2020" name="Nature">
        <title>Six reference-quality genomes reveal evolution of bat adaptations.</title>
        <authorList>
            <person name="Jebb D."/>
            <person name="Huang Z."/>
            <person name="Pippel M."/>
            <person name="Hughes G.M."/>
            <person name="Lavrichenko K."/>
            <person name="Devanna P."/>
            <person name="Winkler S."/>
            <person name="Jermiin L.S."/>
            <person name="Skirmuntt E.C."/>
            <person name="Katzourakis A."/>
            <person name="Burkitt-Gray L."/>
            <person name="Ray D.A."/>
            <person name="Sullivan K.A.M."/>
            <person name="Roscito J.G."/>
            <person name="Kirilenko B.M."/>
            <person name="Davalos L.M."/>
            <person name="Corthals A.P."/>
            <person name="Power M.L."/>
            <person name="Jones G."/>
            <person name="Ransome R.D."/>
            <person name="Dechmann D.K.N."/>
            <person name="Locatelli A.G."/>
            <person name="Puechmaille S.J."/>
            <person name="Fedrigo O."/>
            <person name="Jarvis E.D."/>
            <person name="Hiller M."/>
            <person name="Vernes S.C."/>
            <person name="Myers E.W."/>
            <person name="Teeling E.C."/>
        </authorList>
    </citation>
    <scope>NUCLEOTIDE SEQUENCE [LARGE SCALE GENOMIC DNA]</scope>
    <source>
        <strain evidence="4">Bat1K_MPI-CBG_1</strain>
    </source>
</reference>
<organism evidence="4 5">
    <name type="scientific">Phyllostomus discolor</name>
    <name type="common">pale spear-nosed bat</name>
    <dbReference type="NCBI Taxonomy" id="89673"/>
    <lineage>
        <taxon>Eukaryota</taxon>
        <taxon>Metazoa</taxon>
        <taxon>Chordata</taxon>
        <taxon>Craniata</taxon>
        <taxon>Vertebrata</taxon>
        <taxon>Euteleostomi</taxon>
        <taxon>Mammalia</taxon>
        <taxon>Eutheria</taxon>
        <taxon>Laurasiatheria</taxon>
        <taxon>Chiroptera</taxon>
        <taxon>Yangochiroptera</taxon>
        <taxon>Phyllostomidae</taxon>
        <taxon>Phyllostominae</taxon>
        <taxon>Phyllostomus</taxon>
    </lineage>
</organism>
<comment type="similarity">
    <text evidence="1">Belongs to the themis family.</text>
</comment>
<evidence type="ECO:0000256" key="1">
    <source>
        <dbReference type="ARBA" id="ARBA00006414"/>
    </source>
</evidence>
<dbReference type="Proteomes" id="UP000664940">
    <property type="component" value="Unassembled WGS sequence"/>
</dbReference>